<evidence type="ECO:0000256" key="1">
    <source>
        <dbReference type="RuleBase" id="RU365079"/>
    </source>
</evidence>
<proteinExistence type="inferred from homology"/>
<dbReference type="InterPro" id="IPR004274">
    <property type="entry name" value="FCP1_dom"/>
</dbReference>
<keyword evidence="1" id="KW-0653">Protein transport</keyword>
<organism evidence="3 4">
    <name type="scientific">Hesseltinella vesiculosa</name>
    <dbReference type="NCBI Taxonomy" id="101127"/>
    <lineage>
        <taxon>Eukaryota</taxon>
        <taxon>Fungi</taxon>
        <taxon>Fungi incertae sedis</taxon>
        <taxon>Mucoromycota</taxon>
        <taxon>Mucoromycotina</taxon>
        <taxon>Mucoromycetes</taxon>
        <taxon>Mucorales</taxon>
        <taxon>Cunninghamellaceae</taxon>
        <taxon>Hesseltinella</taxon>
    </lineage>
</organism>
<dbReference type="InterPro" id="IPR050365">
    <property type="entry name" value="TIM50"/>
</dbReference>
<feature type="domain" description="FCP1 homology" evidence="2">
    <location>
        <begin position="44"/>
        <end position="201"/>
    </location>
</feature>
<dbReference type="PANTHER" id="PTHR12210">
    <property type="entry name" value="DULLARD PROTEIN PHOSPHATASE"/>
    <property type="match status" value="1"/>
</dbReference>
<keyword evidence="1" id="KW-0809">Transit peptide</keyword>
<dbReference type="EMBL" id="MCGT01000023">
    <property type="protein sequence ID" value="ORX50511.1"/>
    <property type="molecule type" value="Genomic_DNA"/>
</dbReference>
<reference evidence="3 4" key="1">
    <citation type="submission" date="2016-07" db="EMBL/GenBank/DDBJ databases">
        <title>Pervasive Adenine N6-methylation of Active Genes in Fungi.</title>
        <authorList>
            <consortium name="DOE Joint Genome Institute"/>
            <person name="Mondo S.J."/>
            <person name="Dannebaum R.O."/>
            <person name="Kuo R.C."/>
            <person name="Labutti K."/>
            <person name="Haridas S."/>
            <person name="Kuo A."/>
            <person name="Salamov A."/>
            <person name="Ahrendt S.R."/>
            <person name="Lipzen A."/>
            <person name="Sullivan W."/>
            <person name="Andreopoulos W.B."/>
            <person name="Clum A."/>
            <person name="Lindquist E."/>
            <person name="Daum C."/>
            <person name="Ramamoorthy G.K."/>
            <person name="Gryganskyi A."/>
            <person name="Culley D."/>
            <person name="Magnuson J.K."/>
            <person name="James T.Y."/>
            <person name="O'Malley M.A."/>
            <person name="Stajich J.E."/>
            <person name="Spatafora J.W."/>
            <person name="Visel A."/>
            <person name="Grigoriev I.V."/>
        </authorList>
    </citation>
    <scope>NUCLEOTIDE SEQUENCE [LARGE SCALE GENOMIC DNA]</scope>
    <source>
        <strain evidence="3 4">NRRL 3301</strain>
    </source>
</reference>
<dbReference type="OrthoDB" id="1711508at2759"/>
<evidence type="ECO:0000313" key="3">
    <source>
        <dbReference type="EMBL" id="ORX50511.1"/>
    </source>
</evidence>
<dbReference type="InterPro" id="IPR036412">
    <property type="entry name" value="HAD-like_sf"/>
</dbReference>
<dbReference type="GO" id="GO:0005744">
    <property type="term" value="C:TIM23 mitochondrial import inner membrane translocase complex"/>
    <property type="evidence" value="ECO:0007669"/>
    <property type="project" value="UniProtKB-UniRule"/>
</dbReference>
<dbReference type="STRING" id="101127.A0A1X2GCE1"/>
<comment type="subcellular location">
    <subcellularLocation>
        <location evidence="1">Mitochondrion inner membrane</location>
        <topology evidence="1">Single-pass membrane protein</topology>
    </subcellularLocation>
</comment>
<comment type="similarity">
    <text evidence="1">Belongs to the TIM50 family.</text>
</comment>
<dbReference type="SMART" id="SM00577">
    <property type="entry name" value="CPDc"/>
    <property type="match status" value="1"/>
</dbReference>
<sequence>MIGKAIATKYARQPLAQALAKEKKPSSEYLKIANASSTTLDEPLDAKKQLLILDLNGALVSRLTKSSLYLRPGHMPFFDYVFKHFTVMVWSSAQPHNVEKMCWVFGDYKQQLRLMWTRMDFGLSTTDYNRKTVTLKDLTKVWAALPEFDASNTILVDDSTQKTVLQPYNHILVREFDHRFDYVASEGDNELSKVQLFLEKLRRQDNVCNYMKQHPYSSSSPDLVARASMATTVALHYVFTPAGKVADRYPIPHDFSNRADDDLANLLQRVNL</sequence>
<keyword evidence="1" id="KW-0813">Transport</keyword>
<dbReference type="Proteomes" id="UP000242146">
    <property type="component" value="Unassembled WGS sequence"/>
</dbReference>
<dbReference type="PROSITE" id="PS50969">
    <property type="entry name" value="FCP1"/>
    <property type="match status" value="1"/>
</dbReference>
<dbReference type="AlphaFoldDB" id="A0A1X2GCE1"/>
<keyword evidence="1" id="KW-0496">Mitochondrion</keyword>
<name>A0A1X2GCE1_9FUNG</name>
<dbReference type="SUPFAM" id="SSF56784">
    <property type="entry name" value="HAD-like"/>
    <property type="match status" value="1"/>
</dbReference>
<keyword evidence="4" id="KW-1185">Reference proteome</keyword>
<comment type="subunit">
    <text evidence="1">Component of the TIM23 complex.</text>
</comment>
<evidence type="ECO:0000259" key="2">
    <source>
        <dbReference type="PROSITE" id="PS50969"/>
    </source>
</evidence>
<comment type="caution">
    <text evidence="3">The sequence shown here is derived from an EMBL/GenBank/DDBJ whole genome shotgun (WGS) entry which is preliminary data.</text>
</comment>
<dbReference type="InterPro" id="IPR023214">
    <property type="entry name" value="HAD_sf"/>
</dbReference>
<keyword evidence="1" id="KW-0811">Translocation</keyword>
<evidence type="ECO:0000313" key="4">
    <source>
        <dbReference type="Proteomes" id="UP000242146"/>
    </source>
</evidence>
<gene>
    <name evidence="3" type="ORF">DM01DRAFT_1337687</name>
</gene>
<accession>A0A1X2GCE1</accession>
<protein>
    <recommendedName>
        <fullName evidence="1">Mitochondrial import inner membrane translocase subunit TIM50</fullName>
    </recommendedName>
</protein>
<dbReference type="Gene3D" id="3.40.50.1000">
    <property type="entry name" value="HAD superfamily/HAD-like"/>
    <property type="match status" value="1"/>
</dbReference>
<dbReference type="Pfam" id="PF03031">
    <property type="entry name" value="NIF"/>
    <property type="match status" value="1"/>
</dbReference>
<dbReference type="GO" id="GO:0015031">
    <property type="term" value="P:protein transport"/>
    <property type="evidence" value="ECO:0007669"/>
    <property type="project" value="UniProtKB-KW"/>
</dbReference>
<comment type="function">
    <text evidence="1">Essential component of the TIM23 complex, a complex that mediates the translocation of transit peptide-containing proteins across the mitochondrial inner membrane.</text>
</comment>